<dbReference type="Proteomes" id="UP000298663">
    <property type="component" value="Unassembled WGS sequence"/>
</dbReference>
<comment type="caution">
    <text evidence="1">The sequence shown here is derived from an EMBL/GenBank/DDBJ whole genome shotgun (WGS) entry which is preliminary data.</text>
</comment>
<sequence>MTHPSQVNERKHGLFAMFSPSLTPDLALIPSSPQLYGPSLRVFAGDLITSPAFLLPQAAVSRLPLWGINRFAAAAIDRPLTRRREENGDSRASDLITKCRCRGVTSD</sequence>
<evidence type="ECO:0000313" key="1">
    <source>
        <dbReference type="EMBL" id="TKR82864.1"/>
    </source>
</evidence>
<name>A0A4U5NJ49_STECR</name>
<gene>
    <name evidence="1" type="ORF">L596_016538</name>
</gene>
<evidence type="ECO:0000313" key="2">
    <source>
        <dbReference type="Proteomes" id="UP000298663"/>
    </source>
</evidence>
<reference evidence="1 2" key="2">
    <citation type="journal article" date="2019" name="G3 (Bethesda)">
        <title>Hybrid Assembly of the Genome of the Entomopathogenic Nematode Steinernema carpocapsae Identifies the X-Chromosome.</title>
        <authorList>
            <person name="Serra L."/>
            <person name="Macchietto M."/>
            <person name="Macias-Munoz A."/>
            <person name="McGill C.J."/>
            <person name="Rodriguez I.M."/>
            <person name="Rodriguez B."/>
            <person name="Murad R."/>
            <person name="Mortazavi A."/>
        </authorList>
    </citation>
    <scope>NUCLEOTIDE SEQUENCE [LARGE SCALE GENOMIC DNA]</scope>
    <source>
        <strain evidence="1 2">ALL</strain>
    </source>
</reference>
<proteinExistence type="predicted"/>
<protein>
    <submittedName>
        <fullName evidence="1">Uncharacterized protein</fullName>
    </submittedName>
</protein>
<reference evidence="1 2" key="1">
    <citation type="journal article" date="2015" name="Genome Biol.">
        <title>Comparative genomics of Steinernema reveals deeply conserved gene regulatory networks.</title>
        <authorList>
            <person name="Dillman A.R."/>
            <person name="Macchietto M."/>
            <person name="Porter C.F."/>
            <person name="Rogers A."/>
            <person name="Williams B."/>
            <person name="Antoshechkin I."/>
            <person name="Lee M.M."/>
            <person name="Goodwin Z."/>
            <person name="Lu X."/>
            <person name="Lewis E.E."/>
            <person name="Goodrich-Blair H."/>
            <person name="Stock S.P."/>
            <person name="Adams B.J."/>
            <person name="Sternberg P.W."/>
            <person name="Mortazavi A."/>
        </authorList>
    </citation>
    <scope>NUCLEOTIDE SEQUENCE [LARGE SCALE GENOMIC DNA]</scope>
    <source>
        <strain evidence="1 2">ALL</strain>
    </source>
</reference>
<organism evidence="1 2">
    <name type="scientific">Steinernema carpocapsae</name>
    <name type="common">Entomopathogenic nematode</name>
    <dbReference type="NCBI Taxonomy" id="34508"/>
    <lineage>
        <taxon>Eukaryota</taxon>
        <taxon>Metazoa</taxon>
        <taxon>Ecdysozoa</taxon>
        <taxon>Nematoda</taxon>
        <taxon>Chromadorea</taxon>
        <taxon>Rhabditida</taxon>
        <taxon>Tylenchina</taxon>
        <taxon>Panagrolaimomorpha</taxon>
        <taxon>Strongyloidoidea</taxon>
        <taxon>Steinernematidae</taxon>
        <taxon>Steinernema</taxon>
    </lineage>
</organism>
<keyword evidence="2" id="KW-1185">Reference proteome</keyword>
<dbReference type="AlphaFoldDB" id="A0A4U5NJ49"/>
<accession>A0A4U5NJ49</accession>
<dbReference type="EMBL" id="AZBU02000004">
    <property type="protein sequence ID" value="TKR82864.1"/>
    <property type="molecule type" value="Genomic_DNA"/>
</dbReference>